<comment type="caution">
    <text evidence="1">The sequence shown here is derived from an EMBL/GenBank/DDBJ whole genome shotgun (WGS) entry which is preliminary data.</text>
</comment>
<dbReference type="EMBL" id="JABFCY010000024">
    <property type="protein sequence ID" value="NNU63379.1"/>
    <property type="molecule type" value="Genomic_DNA"/>
</dbReference>
<evidence type="ECO:0000313" key="1">
    <source>
        <dbReference type="EMBL" id="NNU63379.1"/>
    </source>
</evidence>
<name>A0A849KWD2_9HYPH</name>
<dbReference type="Proteomes" id="UP000574931">
    <property type="component" value="Unassembled WGS sequence"/>
</dbReference>
<dbReference type="AlphaFoldDB" id="A0A849KWD2"/>
<protein>
    <submittedName>
        <fullName evidence="1">EexN family lipoprotein</fullName>
    </submittedName>
</protein>
<accession>A0A849KWD2</accession>
<evidence type="ECO:0000313" key="2">
    <source>
        <dbReference type="Proteomes" id="UP000574931"/>
    </source>
</evidence>
<dbReference type="NCBIfam" id="NF033894">
    <property type="entry name" value="Eex_IncN"/>
    <property type="match status" value="1"/>
</dbReference>
<keyword evidence="1" id="KW-0449">Lipoprotein</keyword>
<gene>
    <name evidence="1" type="ORF">HKX02_24430</name>
</gene>
<organism evidence="1 2">
    <name type="scientific">Ochrobactrum soli</name>
    <dbReference type="NCBI Taxonomy" id="2448455"/>
    <lineage>
        <taxon>Bacteria</taxon>
        <taxon>Pseudomonadati</taxon>
        <taxon>Pseudomonadota</taxon>
        <taxon>Alphaproteobacteria</taxon>
        <taxon>Hyphomicrobiales</taxon>
        <taxon>Brucellaceae</taxon>
        <taxon>Brucella/Ochrobactrum group</taxon>
        <taxon>Ochrobactrum</taxon>
    </lineage>
</organism>
<dbReference type="RefSeq" id="WP_171319672.1">
    <property type="nucleotide sequence ID" value="NZ_JABFCY010000024.1"/>
</dbReference>
<proteinExistence type="predicted"/>
<sequence length="81" mass="9231">MRYLIIVIAALSLAACDNKQSEKKSTNSVQYYLDHADERKTQISLCDDNPGELDNDPNCINAYEADKKAMFSDMERAIRQE</sequence>
<keyword evidence="2" id="KW-1185">Reference proteome</keyword>
<dbReference type="PROSITE" id="PS51257">
    <property type="entry name" value="PROKAR_LIPOPROTEIN"/>
    <property type="match status" value="1"/>
</dbReference>
<reference evidence="1 2" key="1">
    <citation type="submission" date="2020-05" db="EMBL/GenBank/DDBJ databases">
        <title>Draft Genome Sequence of Ochrobactrum soli Isolated from Stable Fly Gut.</title>
        <authorList>
            <person name="Pileggi M.T."/>
            <person name="Vazhakkala L.J."/>
            <person name="Wong C.N."/>
        </authorList>
    </citation>
    <scope>NUCLEOTIDE SEQUENCE [LARGE SCALE GENOMIC DNA]</scope>
    <source>
        <strain evidence="1 2">MTP-C0764</strain>
    </source>
</reference>
<dbReference type="InterPro" id="IPR047937">
    <property type="entry name" value="Eex_IncN-like"/>
</dbReference>